<protein>
    <recommendedName>
        <fullName evidence="2">CRAL-TRIO domain-containing protein</fullName>
    </recommendedName>
</protein>
<feature type="compositionally biased region" description="Basic and acidic residues" evidence="1">
    <location>
        <begin position="77"/>
        <end position="87"/>
    </location>
</feature>
<sequence>MGACSGRLLPADLVGRAVQACGVLCVLSIAADAGLASQRWLRCLAAALLLLVAAAHWPDGGADGSGAKAGLPSPARELPRAAARGEAEPSGGAAEAAPAAAGEEAAQGWGLFACCGAGVREADREDVPAAHLGPGPLRLAAGANGQHPKFCGLRLEDRPRHDAAVSAGAQGRSGGARLRMSMEWRERTLLESGFRDGTIDDSLHQQFSSYWPPTGLMGCDREGDAIYWNRAGASDIGSLLEVPMEFLYRHEVFTLTRIVQALEELSQRQGRPALYMTVVVDCSGLSFKHLSPAAALKYKQIVRLAEDYFPEMVKRVLIVRAPWFFNQGWSVVSRFFDEGTRNKFSVVKTAETCQALAKVMDPRWIPQELGGTCRLGAHRFCAPVIPEGGEAPRELLQAICAEFPAP</sequence>
<name>A0ABN9VD82_9DINO</name>
<dbReference type="CDD" id="cd00170">
    <property type="entry name" value="SEC14"/>
    <property type="match status" value="1"/>
</dbReference>
<dbReference type="PROSITE" id="PS50191">
    <property type="entry name" value="CRAL_TRIO"/>
    <property type="match status" value="1"/>
</dbReference>
<reference evidence="3" key="1">
    <citation type="submission" date="2023-10" db="EMBL/GenBank/DDBJ databases">
        <authorList>
            <person name="Chen Y."/>
            <person name="Shah S."/>
            <person name="Dougan E. K."/>
            <person name="Thang M."/>
            <person name="Chan C."/>
        </authorList>
    </citation>
    <scope>NUCLEOTIDE SEQUENCE [LARGE SCALE GENOMIC DNA]</scope>
</reference>
<comment type="caution">
    <text evidence="3">The sequence shown here is derived from an EMBL/GenBank/DDBJ whole genome shotgun (WGS) entry which is preliminary data.</text>
</comment>
<feature type="region of interest" description="Disordered" evidence="1">
    <location>
        <begin position="64"/>
        <end position="99"/>
    </location>
</feature>
<dbReference type="EMBL" id="CAUYUJ010016993">
    <property type="protein sequence ID" value="CAK0870744.1"/>
    <property type="molecule type" value="Genomic_DNA"/>
</dbReference>
<evidence type="ECO:0000259" key="2">
    <source>
        <dbReference type="PROSITE" id="PS50191"/>
    </source>
</evidence>
<evidence type="ECO:0000256" key="1">
    <source>
        <dbReference type="SAM" id="MobiDB-lite"/>
    </source>
</evidence>
<dbReference type="SMART" id="SM00516">
    <property type="entry name" value="SEC14"/>
    <property type="match status" value="1"/>
</dbReference>
<dbReference type="InterPro" id="IPR051064">
    <property type="entry name" value="SEC14/CRAL-TRIO_domain"/>
</dbReference>
<dbReference type="InterPro" id="IPR036865">
    <property type="entry name" value="CRAL-TRIO_dom_sf"/>
</dbReference>
<feature type="domain" description="CRAL-TRIO" evidence="2">
    <location>
        <begin position="204"/>
        <end position="377"/>
    </location>
</feature>
<dbReference type="Proteomes" id="UP001189429">
    <property type="component" value="Unassembled WGS sequence"/>
</dbReference>
<gene>
    <name evidence="3" type="ORF">PCOR1329_LOCUS56767</name>
</gene>
<dbReference type="Gene3D" id="3.40.525.10">
    <property type="entry name" value="CRAL-TRIO lipid binding domain"/>
    <property type="match status" value="1"/>
</dbReference>
<proteinExistence type="predicted"/>
<evidence type="ECO:0000313" key="3">
    <source>
        <dbReference type="EMBL" id="CAK0870744.1"/>
    </source>
</evidence>
<dbReference type="SUPFAM" id="SSF52087">
    <property type="entry name" value="CRAL/TRIO domain"/>
    <property type="match status" value="1"/>
</dbReference>
<feature type="compositionally biased region" description="Low complexity" evidence="1">
    <location>
        <begin position="88"/>
        <end position="99"/>
    </location>
</feature>
<dbReference type="PANTHER" id="PTHR23324">
    <property type="entry name" value="SEC14 RELATED PROTEIN"/>
    <property type="match status" value="1"/>
</dbReference>
<feature type="compositionally biased region" description="Low complexity" evidence="1">
    <location>
        <begin position="65"/>
        <end position="76"/>
    </location>
</feature>
<dbReference type="Pfam" id="PF00650">
    <property type="entry name" value="CRAL_TRIO"/>
    <property type="match status" value="1"/>
</dbReference>
<accession>A0ABN9VD82</accession>
<evidence type="ECO:0000313" key="4">
    <source>
        <dbReference type="Proteomes" id="UP001189429"/>
    </source>
</evidence>
<dbReference type="PANTHER" id="PTHR23324:SF83">
    <property type="entry name" value="SEC14-LIKE PROTEIN 2"/>
    <property type="match status" value="1"/>
</dbReference>
<dbReference type="InterPro" id="IPR001251">
    <property type="entry name" value="CRAL-TRIO_dom"/>
</dbReference>
<organism evidence="3 4">
    <name type="scientific">Prorocentrum cordatum</name>
    <dbReference type="NCBI Taxonomy" id="2364126"/>
    <lineage>
        <taxon>Eukaryota</taxon>
        <taxon>Sar</taxon>
        <taxon>Alveolata</taxon>
        <taxon>Dinophyceae</taxon>
        <taxon>Prorocentrales</taxon>
        <taxon>Prorocentraceae</taxon>
        <taxon>Prorocentrum</taxon>
    </lineage>
</organism>
<keyword evidence="4" id="KW-1185">Reference proteome</keyword>